<dbReference type="STRING" id="640948.SAMN05216238_108180"/>
<comment type="catalytic activity">
    <reaction evidence="12 16">
        <text>N(6)-[(R)-dihydrolipoyl]-L-lysyl-[protein] + NAD(+) = N(6)-[(R)-lipoyl]-L-lysyl-[protein] + NADH + H(+)</text>
        <dbReference type="Rhea" id="RHEA:15045"/>
        <dbReference type="Rhea" id="RHEA-COMP:10474"/>
        <dbReference type="Rhea" id="RHEA-COMP:10475"/>
        <dbReference type="ChEBI" id="CHEBI:15378"/>
        <dbReference type="ChEBI" id="CHEBI:57540"/>
        <dbReference type="ChEBI" id="CHEBI:57945"/>
        <dbReference type="ChEBI" id="CHEBI:83099"/>
        <dbReference type="ChEBI" id="CHEBI:83100"/>
        <dbReference type="EC" id="1.8.1.4"/>
    </reaction>
</comment>
<feature type="binding site" evidence="14">
    <location>
        <begin position="178"/>
        <end position="185"/>
    </location>
    <ligand>
        <name>NAD(+)</name>
        <dbReference type="ChEBI" id="CHEBI:57540"/>
    </ligand>
</feature>
<dbReference type="Gene3D" id="3.30.390.30">
    <property type="match status" value="1"/>
</dbReference>
<evidence type="ECO:0000256" key="10">
    <source>
        <dbReference type="ARBA" id="ARBA00023157"/>
    </source>
</evidence>
<dbReference type="PIRSF" id="PIRSF000350">
    <property type="entry name" value="Mercury_reductase_MerA"/>
    <property type="match status" value="1"/>
</dbReference>
<dbReference type="Pfam" id="PF07992">
    <property type="entry name" value="Pyr_redox_2"/>
    <property type="match status" value="1"/>
</dbReference>
<reference evidence="20" key="1">
    <citation type="submission" date="2016-10" db="EMBL/GenBank/DDBJ databases">
        <authorList>
            <person name="Varghese N."/>
            <person name="Submissions S."/>
        </authorList>
    </citation>
    <scope>NUCLEOTIDE SEQUENCE [LARGE SCALE GENOMIC DNA]</scope>
    <source>
        <strain evidence="20">DSM 22530</strain>
    </source>
</reference>
<evidence type="ECO:0000256" key="14">
    <source>
        <dbReference type="PIRSR" id="PIRSR000350-3"/>
    </source>
</evidence>
<dbReference type="InterPro" id="IPR012999">
    <property type="entry name" value="Pyr_OxRdtase_I_AS"/>
</dbReference>
<feature type="binding site" evidence="14">
    <location>
        <position position="307"/>
    </location>
    <ligand>
        <name>FAD</name>
        <dbReference type="ChEBI" id="CHEBI:57692"/>
    </ligand>
</feature>
<dbReference type="InterPro" id="IPR036188">
    <property type="entry name" value="FAD/NAD-bd_sf"/>
</dbReference>
<dbReference type="GO" id="GO:0050660">
    <property type="term" value="F:flavin adenine dinucleotide binding"/>
    <property type="evidence" value="ECO:0007669"/>
    <property type="project" value="InterPro"/>
</dbReference>
<protein>
    <recommendedName>
        <fullName evidence="4 16">Dihydrolipoyl dehydrogenase</fullName>
        <ecNumber evidence="3 16">1.8.1.4</ecNumber>
    </recommendedName>
</protein>
<dbReference type="InterPro" id="IPR023753">
    <property type="entry name" value="FAD/NAD-binding_dom"/>
</dbReference>
<evidence type="ECO:0000256" key="2">
    <source>
        <dbReference type="ARBA" id="ARBA00007532"/>
    </source>
</evidence>
<feature type="binding site" evidence="14">
    <location>
        <position position="269"/>
    </location>
    <ligand>
        <name>NAD(+)</name>
        <dbReference type="ChEBI" id="CHEBI:57540"/>
    </ligand>
</feature>
<dbReference type="EC" id="1.8.1.4" evidence="3 16"/>
<keyword evidence="14" id="KW-0547">Nucleotide-binding</keyword>
<evidence type="ECO:0000256" key="16">
    <source>
        <dbReference type="RuleBase" id="RU003692"/>
    </source>
</evidence>
<dbReference type="Pfam" id="PF02852">
    <property type="entry name" value="Pyr_redox_dim"/>
    <property type="match status" value="1"/>
</dbReference>
<dbReference type="PRINTS" id="PR00411">
    <property type="entry name" value="PNDRDTASEI"/>
</dbReference>
<keyword evidence="8 16" id="KW-0560">Oxidoreductase</keyword>
<dbReference type="InterPro" id="IPR001100">
    <property type="entry name" value="Pyr_nuc-diS_OxRdtase"/>
</dbReference>
<evidence type="ECO:0000256" key="5">
    <source>
        <dbReference type="ARBA" id="ARBA00022490"/>
    </source>
</evidence>
<evidence type="ECO:0000256" key="6">
    <source>
        <dbReference type="ARBA" id="ARBA00022630"/>
    </source>
</evidence>
<comment type="similarity">
    <text evidence="2 16">Belongs to the class-I pyridine nucleotide-disulfide oxidoreductase family.</text>
</comment>
<feature type="domain" description="Pyridine nucleotide-disulphide oxidoreductase dimerisation" evidence="17">
    <location>
        <begin position="340"/>
        <end position="448"/>
    </location>
</feature>
<evidence type="ECO:0000256" key="9">
    <source>
        <dbReference type="ARBA" id="ARBA00023027"/>
    </source>
</evidence>
<keyword evidence="5" id="KW-0963">Cytoplasm</keyword>
<dbReference type="EMBL" id="FOMR01000008">
    <property type="protein sequence ID" value="SFE12283.1"/>
    <property type="molecule type" value="Genomic_DNA"/>
</dbReference>
<evidence type="ECO:0000256" key="8">
    <source>
        <dbReference type="ARBA" id="ARBA00023002"/>
    </source>
</evidence>
<feature type="binding site" evidence="14">
    <location>
        <position position="201"/>
    </location>
    <ligand>
        <name>NAD(+)</name>
        <dbReference type="ChEBI" id="CHEBI:57540"/>
    </ligand>
</feature>
<feature type="active site" description="Proton acceptor" evidence="13">
    <location>
        <position position="438"/>
    </location>
</feature>
<dbReference type="PROSITE" id="PS00076">
    <property type="entry name" value="PYRIDINE_REDOX_1"/>
    <property type="match status" value="1"/>
</dbReference>
<dbReference type="InterPro" id="IPR050151">
    <property type="entry name" value="Class-I_Pyr_Nuc-Dis_Oxidored"/>
</dbReference>
<keyword evidence="10" id="KW-1015">Disulfide bond</keyword>
<feature type="binding site" evidence="14">
    <location>
        <position position="113"/>
    </location>
    <ligand>
        <name>FAD</name>
        <dbReference type="ChEBI" id="CHEBI:57692"/>
    </ligand>
</feature>
<evidence type="ECO:0000256" key="4">
    <source>
        <dbReference type="ARBA" id="ARBA00016961"/>
    </source>
</evidence>
<keyword evidence="20" id="KW-1185">Reference proteome</keyword>
<dbReference type="InterPro" id="IPR006258">
    <property type="entry name" value="Lipoamide_DH"/>
</dbReference>
<dbReference type="SUPFAM" id="SSF55424">
    <property type="entry name" value="FAD/NAD-linked reductases, dimerisation (C-terminal) domain"/>
    <property type="match status" value="1"/>
</dbReference>
<evidence type="ECO:0000256" key="15">
    <source>
        <dbReference type="PIRSR" id="PIRSR000350-4"/>
    </source>
</evidence>
<dbReference type="FunFam" id="3.30.390.30:FF:000001">
    <property type="entry name" value="Dihydrolipoyl dehydrogenase"/>
    <property type="match status" value="1"/>
</dbReference>
<keyword evidence="11 16" id="KW-0676">Redox-active center</keyword>
<comment type="miscellaneous">
    <text evidence="16">The active site is a redox-active disulfide bond.</text>
</comment>
<dbReference type="PRINTS" id="PR00368">
    <property type="entry name" value="FADPNR"/>
</dbReference>
<gene>
    <name evidence="19" type="ORF">SAMN05216238_108180</name>
</gene>
<dbReference type="PANTHER" id="PTHR22912">
    <property type="entry name" value="DISULFIDE OXIDOREDUCTASE"/>
    <property type="match status" value="1"/>
</dbReference>
<dbReference type="GO" id="GO:0006103">
    <property type="term" value="P:2-oxoglutarate metabolic process"/>
    <property type="evidence" value="ECO:0007669"/>
    <property type="project" value="TreeGrafter"/>
</dbReference>
<feature type="disulfide bond" description="Redox-active" evidence="15">
    <location>
        <begin position="41"/>
        <end position="46"/>
    </location>
</feature>
<evidence type="ECO:0000256" key="1">
    <source>
        <dbReference type="ARBA" id="ARBA00004496"/>
    </source>
</evidence>
<dbReference type="Proteomes" id="UP000199474">
    <property type="component" value="Unassembled WGS sequence"/>
</dbReference>
<keyword evidence="7 14" id="KW-0274">FAD</keyword>
<comment type="cofactor">
    <cofactor evidence="14 16">
        <name>FAD</name>
        <dbReference type="ChEBI" id="CHEBI:57692"/>
    </cofactor>
    <text evidence="14 16">Binds 1 FAD per subunit.</text>
</comment>
<dbReference type="InterPro" id="IPR016156">
    <property type="entry name" value="FAD/NAD-linked_Rdtase_dimer_sf"/>
</dbReference>
<feature type="binding site" evidence="14">
    <location>
        <position position="50"/>
    </location>
    <ligand>
        <name>FAD</name>
        <dbReference type="ChEBI" id="CHEBI:57692"/>
    </ligand>
</feature>
<evidence type="ECO:0000256" key="12">
    <source>
        <dbReference type="ARBA" id="ARBA00049187"/>
    </source>
</evidence>
<dbReference type="Gene3D" id="3.50.50.60">
    <property type="entry name" value="FAD/NAD(P)-binding domain"/>
    <property type="match status" value="2"/>
</dbReference>
<dbReference type="InterPro" id="IPR004099">
    <property type="entry name" value="Pyr_nucl-diS_OxRdtase_dimer"/>
</dbReference>
<dbReference type="GO" id="GO:0005737">
    <property type="term" value="C:cytoplasm"/>
    <property type="evidence" value="ECO:0007669"/>
    <property type="project" value="UniProtKB-SubCell"/>
</dbReference>
<evidence type="ECO:0000313" key="20">
    <source>
        <dbReference type="Proteomes" id="UP000199474"/>
    </source>
</evidence>
<dbReference type="OrthoDB" id="9800167at2"/>
<evidence type="ECO:0000259" key="18">
    <source>
        <dbReference type="Pfam" id="PF07992"/>
    </source>
</evidence>
<accession>A0A1I1Y2J2</accession>
<feature type="domain" description="FAD/NAD(P)-binding" evidence="18">
    <location>
        <begin position="4"/>
        <end position="322"/>
    </location>
</feature>
<proteinExistence type="inferred from homology"/>
<evidence type="ECO:0000259" key="17">
    <source>
        <dbReference type="Pfam" id="PF02852"/>
    </source>
</evidence>
<evidence type="ECO:0000313" key="19">
    <source>
        <dbReference type="EMBL" id="SFE12283.1"/>
    </source>
</evidence>
<evidence type="ECO:0000256" key="3">
    <source>
        <dbReference type="ARBA" id="ARBA00012608"/>
    </source>
</evidence>
<name>A0A1I1Y2J2_9BACI</name>
<dbReference type="GO" id="GO:0004148">
    <property type="term" value="F:dihydrolipoyl dehydrogenase (NADH) activity"/>
    <property type="evidence" value="ECO:0007669"/>
    <property type="project" value="UniProtKB-EC"/>
</dbReference>
<evidence type="ECO:0000256" key="7">
    <source>
        <dbReference type="ARBA" id="ARBA00022827"/>
    </source>
</evidence>
<evidence type="ECO:0000256" key="11">
    <source>
        <dbReference type="ARBA" id="ARBA00023284"/>
    </source>
</evidence>
<sequence>MKCYNLAIIGAGPGGYVAAIRAAKEGLSVALVSGDDLGGTCLNRGCIPSKTMLKHVEVIENIKGAKTYGITVNDFSFSIKDMVGRKTKVVKTLKNGIKALMKQNKIDVFDGIGTVNKDKTVVIKGGGSAETIQADNVILANGSKPFIPTLPGIDAVDYYTSDTIFDIEEVPSDMVIMGGGVIGLEIACIFNSLDTNVEIVEMADRILPTEDREASDYMKRELSKKGIGIQTDAKITGFSKNGRKTVVEVESADSTKNTLETDSVLVAVGREPNLTGIENLGVTFDGKFVKVDPNLQTTVDGIYAIGDLIGGYQLAHAASEEGIRAVTHIAGSAPPPASPIPRCVYTFPEVASVGMTEDQAKKHGYRIRTKKVDIAANGKAIAAGETSGFMKLISEEKYGEMLGVVMVGAHVTEMISQATAYMHLEGMVEELDTMVFPHPTVSEALGEAGSAWLEKGIHYS</sequence>
<organism evidence="19 20">
    <name type="scientific">Lentibacillus persicus</name>
    <dbReference type="NCBI Taxonomy" id="640948"/>
    <lineage>
        <taxon>Bacteria</taxon>
        <taxon>Bacillati</taxon>
        <taxon>Bacillota</taxon>
        <taxon>Bacilli</taxon>
        <taxon>Bacillales</taxon>
        <taxon>Bacillaceae</taxon>
        <taxon>Lentibacillus</taxon>
    </lineage>
</organism>
<keyword evidence="9 14" id="KW-0520">NAD</keyword>
<evidence type="ECO:0000256" key="13">
    <source>
        <dbReference type="PIRSR" id="PIRSR000350-2"/>
    </source>
</evidence>
<dbReference type="AlphaFoldDB" id="A0A1I1Y2J2"/>
<comment type="subcellular location">
    <subcellularLocation>
        <location evidence="1">Cytoplasm</location>
    </subcellularLocation>
</comment>
<keyword evidence="6 16" id="KW-0285">Flavoprotein</keyword>
<dbReference type="SUPFAM" id="SSF51905">
    <property type="entry name" value="FAD/NAD(P)-binding domain"/>
    <property type="match status" value="1"/>
</dbReference>
<dbReference type="RefSeq" id="WP_090085892.1">
    <property type="nucleotide sequence ID" value="NZ_FOMR01000008.1"/>
</dbReference>
<dbReference type="PANTHER" id="PTHR22912:SF217">
    <property type="entry name" value="DIHYDROLIPOYL DEHYDROGENASE"/>
    <property type="match status" value="1"/>
</dbReference>
<dbReference type="NCBIfam" id="TIGR01350">
    <property type="entry name" value="lipoamide_DH"/>
    <property type="match status" value="1"/>
</dbReference>